<reference evidence="5" key="1">
    <citation type="submission" date="2015-06" db="EMBL/GenBank/DDBJ databases">
        <authorList>
            <person name="Hoefler B.C."/>
            <person name="Straight P.D."/>
        </authorList>
    </citation>
    <scope>NUCLEOTIDE SEQUENCE</scope>
</reference>
<proteinExistence type="predicted"/>
<dbReference type="InterPro" id="IPR000313">
    <property type="entry name" value="PWWP_dom"/>
</dbReference>
<keyword evidence="1" id="KW-0863">Zinc-finger</keyword>
<evidence type="ECO:0000256" key="1">
    <source>
        <dbReference type="PROSITE-ProRule" id="PRU00042"/>
    </source>
</evidence>
<feature type="region of interest" description="Disordered" evidence="3">
    <location>
        <begin position="2490"/>
        <end position="2532"/>
    </location>
</feature>
<feature type="region of interest" description="Disordered" evidence="3">
    <location>
        <begin position="1155"/>
        <end position="1174"/>
    </location>
</feature>
<feature type="compositionally biased region" description="Basic and acidic residues" evidence="3">
    <location>
        <begin position="676"/>
        <end position="710"/>
    </location>
</feature>
<feature type="compositionally biased region" description="Basic and acidic residues" evidence="3">
    <location>
        <begin position="657"/>
        <end position="666"/>
    </location>
</feature>
<feature type="coiled-coil region" evidence="2">
    <location>
        <begin position="2772"/>
        <end position="2806"/>
    </location>
</feature>
<feature type="compositionally biased region" description="Low complexity" evidence="3">
    <location>
        <begin position="1652"/>
        <end position="1663"/>
    </location>
</feature>
<feature type="compositionally biased region" description="Basic and acidic residues" evidence="3">
    <location>
        <begin position="832"/>
        <end position="845"/>
    </location>
</feature>
<feature type="region of interest" description="Disordered" evidence="3">
    <location>
        <begin position="2269"/>
        <end position="2365"/>
    </location>
</feature>
<dbReference type="OrthoDB" id="6381815at2759"/>
<feature type="region of interest" description="Disordered" evidence="3">
    <location>
        <begin position="2447"/>
        <end position="2475"/>
    </location>
</feature>
<feature type="region of interest" description="Disordered" evidence="3">
    <location>
        <begin position="1520"/>
        <end position="1582"/>
    </location>
</feature>
<feature type="compositionally biased region" description="Polar residues" evidence="3">
    <location>
        <begin position="2327"/>
        <end position="2340"/>
    </location>
</feature>
<feature type="compositionally biased region" description="Basic and acidic residues" evidence="3">
    <location>
        <begin position="1714"/>
        <end position="1733"/>
    </location>
</feature>
<name>A0A0K8VQU0_BACLA</name>
<accession>A0A0K8VQU0</accession>
<organism evidence="5">
    <name type="scientific">Bactrocera latifrons</name>
    <name type="common">Malaysian fruit fly</name>
    <name type="synonym">Chaetodacus latifrons</name>
    <dbReference type="NCBI Taxonomy" id="174628"/>
    <lineage>
        <taxon>Eukaryota</taxon>
        <taxon>Metazoa</taxon>
        <taxon>Ecdysozoa</taxon>
        <taxon>Arthropoda</taxon>
        <taxon>Hexapoda</taxon>
        <taxon>Insecta</taxon>
        <taxon>Pterygota</taxon>
        <taxon>Neoptera</taxon>
        <taxon>Endopterygota</taxon>
        <taxon>Diptera</taxon>
        <taxon>Brachycera</taxon>
        <taxon>Muscomorpha</taxon>
        <taxon>Tephritoidea</taxon>
        <taxon>Tephritidae</taxon>
        <taxon>Bactrocera</taxon>
        <taxon>Bactrocera</taxon>
    </lineage>
</organism>
<feature type="region of interest" description="Disordered" evidence="3">
    <location>
        <begin position="1405"/>
        <end position="1454"/>
    </location>
</feature>
<feature type="compositionally biased region" description="Polar residues" evidence="3">
    <location>
        <begin position="2347"/>
        <end position="2356"/>
    </location>
</feature>
<feature type="compositionally biased region" description="Polar residues" evidence="3">
    <location>
        <begin position="233"/>
        <end position="256"/>
    </location>
</feature>
<evidence type="ECO:0000259" key="4">
    <source>
        <dbReference type="PROSITE" id="PS50157"/>
    </source>
</evidence>
<dbReference type="Pfam" id="PF00855">
    <property type="entry name" value="PWWP"/>
    <property type="match status" value="1"/>
</dbReference>
<feature type="compositionally biased region" description="Polar residues" evidence="3">
    <location>
        <begin position="2461"/>
        <end position="2472"/>
    </location>
</feature>
<feature type="compositionally biased region" description="Polar residues" evidence="3">
    <location>
        <begin position="2283"/>
        <end position="2298"/>
    </location>
</feature>
<dbReference type="EMBL" id="GDHF01011077">
    <property type="protein sequence ID" value="JAI41237.1"/>
    <property type="molecule type" value="Transcribed_RNA"/>
</dbReference>
<evidence type="ECO:0000256" key="3">
    <source>
        <dbReference type="SAM" id="MobiDB-lite"/>
    </source>
</evidence>
<keyword evidence="1" id="KW-0862">Zinc</keyword>
<feature type="compositionally biased region" description="Polar residues" evidence="3">
    <location>
        <begin position="2379"/>
        <end position="2391"/>
    </location>
</feature>
<feature type="compositionally biased region" description="Basic residues" evidence="3">
    <location>
        <begin position="2514"/>
        <end position="2530"/>
    </location>
</feature>
<feature type="compositionally biased region" description="Acidic residues" evidence="3">
    <location>
        <begin position="790"/>
        <end position="799"/>
    </location>
</feature>
<feature type="region of interest" description="Disordered" evidence="3">
    <location>
        <begin position="2379"/>
        <end position="2414"/>
    </location>
</feature>
<evidence type="ECO:0000256" key="2">
    <source>
        <dbReference type="SAM" id="Coils"/>
    </source>
</evidence>
<feature type="compositionally biased region" description="Basic and acidic residues" evidence="3">
    <location>
        <begin position="1520"/>
        <end position="1534"/>
    </location>
</feature>
<dbReference type="CDD" id="cd05162">
    <property type="entry name" value="PWWP"/>
    <property type="match status" value="1"/>
</dbReference>
<keyword evidence="2" id="KW-0175">Coiled coil</keyword>
<feature type="compositionally biased region" description="Polar residues" evidence="3">
    <location>
        <begin position="734"/>
        <end position="743"/>
    </location>
</feature>
<keyword evidence="1" id="KW-0479">Metal-binding</keyword>
<feature type="compositionally biased region" description="Basic and acidic residues" evidence="3">
    <location>
        <begin position="625"/>
        <end position="638"/>
    </location>
</feature>
<feature type="compositionally biased region" description="Basic and acidic residues" evidence="3">
    <location>
        <begin position="807"/>
        <end position="824"/>
    </location>
</feature>
<dbReference type="GO" id="GO:0008270">
    <property type="term" value="F:zinc ion binding"/>
    <property type="evidence" value="ECO:0007669"/>
    <property type="project" value="UniProtKB-KW"/>
</dbReference>
<feature type="region of interest" description="Disordered" evidence="3">
    <location>
        <begin position="625"/>
        <end position="845"/>
    </location>
</feature>
<feature type="compositionally biased region" description="Basic and acidic residues" evidence="3">
    <location>
        <begin position="1156"/>
        <end position="1174"/>
    </location>
</feature>
<feature type="region of interest" description="Disordered" evidence="3">
    <location>
        <begin position="1709"/>
        <end position="1733"/>
    </location>
</feature>
<feature type="compositionally biased region" description="Polar residues" evidence="3">
    <location>
        <begin position="1566"/>
        <end position="1582"/>
    </location>
</feature>
<feature type="compositionally biased region" description="Basic and acidic residues" evidence="3">
    <location>
        <begin position="1681"/>
        <end position="1690"/>
    </location>
</feature>
<feature type="region of interest" description="Disordered" evidence="3">
    <location>
        <begin position="230"/>
        <end position="256"/>
    </location>
</feature>
<dbReference type="SUPFAM" id="SSF63748">
    <property type="entry name" value="Tudor/PWWP/MBT"/>
    <property type="match status" value="1"/>
</dbReference>
<feature type="compositionally biased region" description="Low complexity" evidence="3">
    <location>
        <begin position="2269"/>
        <end position="2282"/>
    </location>
</feature>
<feature type="compositionally biased region" description="Basic and acidic residues" evidence="3">
    <location>
        <begin position="1424"/>
        <end position="1447"/>
    </location>
</feature>
<feature type="compositionally biased region" description="Polar residues" evidence="3">
    <location>
        <begin position="2399"/>
        <end position="2414"/>
    </location>
</feature>
<dbReference type="PROSITE" id="PS50157">
    <property type="entry name" value="ZINC_FINGER_C2H2_2"/>
    <property type="match status" value="1"/>
</dbReference>
<gene>
    <name evidence="5" type="ORF">c0_g1_i1</name>
</gene>
<dbReference type="InterPro" id="IPR013087">
    <property type="entry name" value="Znf_C2H2_type"/>
</dbReference>
<sequence length="2993" mass="334188">MSEDNAYKDGDIVWVKLGNNWWPGEVTDVHRQPDDLLKQLKKKPYCVVKFFQEDAYEYIKSAKQIFPFQCSKKDEFIKKGTALYNAKNKFMEKFPSDVETAERLTRKTIDSDLLIINDRPDSIVKAILGPTLTRRSDDYYDNEYIHSSTNDYNNKRRSGDSVTKILNITPKRTTAAANLSPDKGKSIISPHSTSSFVTNSIPSSAETNFYRCNLCAFSSQRQNVMILHRRTHSGSGTPTSAQTPSTSNARKVPSATITSENECKSYISTMTWKLQLPTISSKCEQNSLSEDDDQKYPAVLDASTFHRAKSTKNEILSPVNSRSVSGTKYKPYLLAGSERASRSSAASTSREKAYTSLRIDADIKEITLPDGMPVSSIKGELKLSIEDDTTDNSSSHTTEDILRSCSPRKRNIDSGEIIDNKSTELKRTAEEIRLRLLADWSDGEKEDELIDGVKLNFSLETPSKIETPQYKLDKLTTTPSTEVKSENSPLDLATPVCTTINNFGAQASSQTQHQNRIRNIPKKDRRDAVLKEFINDYNLELPTVVDNMENINCNSSSSSDSVVVVGVVPPNCGETIILDDNTGTDGETELTVDKDRLMRNEASINNIQFNDITKDTSSITSVVQEEHLSEEHLKESNIERPVPMKCTDVSTNQKQVNRLDDKREEEFQSEQQENAATRELEFRSTEENVQKKSREEIKQDLKSESEDVKQPKQKCLAKGQKSDKRRRNSKEVLNDSSENTTANKLVEELPNVQTAHEKVEELMSASPQRLKEEEQPHTSAPANPRTDCFDFQEEEDETSSDALKSIADFKKKYLSPEKGQDKPQTDSYILPESERQLSTEQRDQQLSDDIEKLLEQTTAPKISEEASLGDISPTQSFCSSKEELPVKGLPIKERGKRIFKSRNRSRIEELPTSTADSSEIVLSGQAIDAAGTKMDENGTVTVTEQIQLEEKNMFSEKVESNMKANQQNQYAPMDDVDEYENEKQSLTFTAPALEMNAVKTNDFQVMEQDKENEGNIEIVRLDSVEETTVLKVKNLKNGSLATPTTTMEVLHCASLEQKKSAILETNETLLCLTATEICNHDDLQFSKQNIENTERKNGCETENLQPIMEDNVKETEHFPPHENISDELKTLKDHYSTADNTADLEDIQEICDIPTSEDKTTIGEESSQEKFKSNATSERKMINEDNSNDLNILLPTTTLSNIHSEINLMDACTVENKEQSEVTDIEHQLNNDDKALEQETENSLAVNIKNNIVEEQQHDVMLLGEEVLQSRLTSPTDDNSSICISETGAEFGSPTSMLDDERLPTLTDRLMTPTEGLVETTPSQDEDAKTLLEQEINIVGGDEVNDMQNQNKNIESIDEVLVPLVESREDSITKNQKILGDVMQEITRESEMNDNETHTHVVEECDGNAKDENSGLVETSLQKKNMESILKEDEISREEKEQEKDGNEQATSDVNNCLIEHVEIPENNKNDESNILEYNNSVVDTPRTETDETHINFEETETPEIQNQTEIVVVAREVTDEAQQKESEKEKDTEDIVNNVIEEQNEDNENPSKEEDNIVENKLTEDQLQIENGGNQEDNKTLSTDVLNNEVSNEESAKVIEHAQHEESDADDDFIESPPHEPLSGHEGEGDTETFATKPKLLNKTHKWRATSNSSSNSPNSFSEFTKDTTSRKRHTRTLKQQKEKSNDFMKELDLTDLNDKDNTTICQNQRKSTKVEKRAQKETDTKNDDVVVEAKAEKQDTVADQIGVNHLNITTQQPHNENSDPTLVVLSTDTYANPQPDEQVNELPTGQAPINRLPGVKSEFSRKRRSATKPTPRRNAVAAKNYVMEENDVNNEEEDIQHLKSRKLESPNITNTSIETMEVTEEIKTTPNEIRNYEDENKSNYMKELEGSEETVEFNANEPADSLIIEDDQCIIEEVYLNDTVSVQQIAIEELPDNSTTKDENTSETTVSELNSFHPIDVPNAVEYVNYSSIENQQPIEEVIVGATNLVETATDIDSLRNTDEGSNIANETSNKRLVPAINPHPKADNTCVNISPMEKVRINVDVANPLSTQIANILATKSATGATLTATKQRKSNLEESIPSFIIERPGQGVGTHQHQQKQHASSSGLEFIGEQDAVAHVQQMCPQVKITRKEKLIEVASTATVIEQEQAGAPSNAMFDISNMPIVLGNEHFMSAQGDMQIVLTSSAETEEHLGSDGPQILQQQIIQPAYRTTQQVSQQRQRKRSTSQQPQQASTVGGNKHGIIIIKAAPSDLIIQQTPSVQVTQSQSQSVPGGVTQQFSTSSTDTMTTYNLGSGVTLRPIAEPKQKQQQRQQQQLQQKQQQTGNKTKPAASSSTGGRKHAGNTITLPSTITVKHRQQKIAEDQTNAVGSAVAVNEQQSQLTPSANVKGQKRNHPTNSRRSQTQSQIVQQRRLTATASNLGELQQKDQQLSTSDDFASLNRRLSHSEGHAPPPAKISRSTATGSSTFDNHNEPTFAATAEQQLLQLQQQQLQQHAVQSPTTTEPPPLHPLHNRKQRHSSQHNRRLSTKAELSAQMCLQEQAQQQQQQRLQSTQMVLLDQQQQQGFEEQQQEQHMTAVHIAELASESPSAEIIPAEFEAIQMQDQVPEVYTEEILAEEFEANEHTPSVIAVPAQSVPGYPDTLLLCRKVGEEWVPIVAQPYYYTRCDQQLRPIPKEVLIGHPILTPNADKTPDFHTAEVETEDVQTTPANEAYKGETGVTILIGSELVHMEWDQFLEVMRSTDDLFDLRDHLGRVFQLTRDALDTLQQDVNLQEKFRQLQQLLEEQQLEEQQQLEQQEILQQQFIQQLQTVTVAGDEGLEADIIPLLQIDTSQTLQLIGTDDGSLILQSALTQPPLSPPCTRPALTNATNALLNQTPIMSPLEKPSTAANTALIAENSGQNIDLSSATTVDHLGAGGFIASDSGSGMPSLGDSLAVIGVVPTQPTLLPTTVTNPAIAPPKSDLIPNMTTAAQMHAQYRHAQRAIYNDPGS</sequence>
<feature type="region of interest" description="Disordered" evidence="3">
    <location>
        <begin position="2215"/>
        <end position="2243"/>
    </location>
</feature>
<protein>
    <recommendedName>
        <fullName evidence="4">C2H2-type domain-containing protein</fullName>
    </recommendedName>
</protein>
<feature type="domain" description="C2H2-type" evidence="4">
    <location>
        <begin position="210"/>
        <end position="237"/>
    </location>
</feature>
<dbReference type="Gene3D" id="2.30.30.140">
    <property type="match status" value="1"/>
</dbReference>
<feature type="compositionally biased region" description="Low complexity" evidence="3">
    <location>
        <begin position="2311"/>
        <end position="2326"/>
    </location>
</feature>
<feature type="region of interest" description="Disordered" evidence="3">
    <location>
        <begin position="1603"/>
        <end position="1690"/>
    </location>
</feature>
<evidence type="ECO:0000313" key="5">
    <source>
        <dbReference type="EMBL" id="JAI41237.1"/>
    </source>
</evidence>